<keyword evidence="2" id="KW-1185">Reference proteome</keyword>
<dbReference type="AlphaFoldDB" id="A0A2S6H1K2"/>
<accession>A0A2S6H1K2</accession>
<protein>
    <submittedName>
        <fullName evidence="1">Uncharacterized protein</fullName>
    </submittedName>
</protein>
<reference evidence="1 2" key="1">
    <citation type="submission" date="2018-02" db="EMBL/GenBank/DDBJ databases">
        <title>Genomic Encyclopedia of Archaeal and Bacterial Type Strains, Phase II (KMG-II): from individual species to whole genera.</title>
        <authorList>
            <person name="Goeker M."/>
        </authorList>
    </citation>
    <scope>NUCLEOTIDE SEQUENCE [LARGE SCALE GENOMIC DNA]</scope>
    <source>
        <strain evidence="1 2">YU 961-1</strain>
    </source>
</reference>
<proteinExistence type="predicted"/>
<dbReference type="RefSeq" id="WP_104476420.1">
    <property type="nucleotide sequence ID" value="NZ_CP154825.1"/>
</dbReference>
<dbReference type="EMBL" id="PTIX01000001">
    <property type="protein sequence ID" value="PPK71311.1"/>
    <property type="molecule type" value="Genomic_DNA"/>
</dbReference>
<name>A0A2S6H1K2_9PSEU</name>
<sequence>MRTQAIIRRTLRVPRVDGEPGDGAAVARQLDIALVKVGFTAARDLLEHVSGLAPAAATGLAREVVDAVRELVGAHVEHNSYFINFPNRVPDTVEFWAKCLREALAPAERGRWRKRVPTDDELRARLGAGVDLLSLPRYGRYQHTFAELLAAHDELVALGAERITVVHLGDSLDAETSALYVALAGSTTPLGEVDLELLAELARLCPSTELPDVPVRENKAVINAVRLAGGRPLIGVDTVADVLRVACQASGGDVTLQQTSRFRRFRRPERRVLMAALNSVTGGKLGDVARHREPLKRLGEGLHPHEYPAYPHAQEVFAVARGERTVRSLAARAELAFAAGDVVRAAEVLGSAPAMFMRSLDRLLRSCATESEVDSVADVAALVLDSVSGRVLCSVREHLATRTGTGGARVFPTRSRRAWVTQDTRDPLPRAAVDRITSLIDAELIDRLPAYEHLVVDPAVLDVAIPLSGKATEDGFAVLPRGSRTRVDGSVLRMFTYWRQTRERTDFDLGALLLDDHFGYLGHVSWTNTKDGLITYSGDVTEAPSGATEFIDIPLGSVSAAHIVPQVSVYAGEGFDEVAESMFGWMTREPAQRGAPFEPRTVRTRSGMRGAGRVALPVMFSRDASGAWTATWLHLYLNGSPTFRQLESNRMSTALLVRNLLRRRYFTIGYLVTLLRAKAGKVTLWRDQDRFDAPVVFLGLHRPDGLPAGSTAITTENLNLLVPR</sequence>
<evidence type="ECO:0000313" key="1">
    <source>
        <dbReference type="EMBL" id="PPK71311.1"/>
    </source>
</evidence>
<organism evidence="1 2">
    <name type="scientific">Actinokineospora auranticolor</name>
    <dbReference type="NCBI Taxonomy" id="155976"/>
    <lineage>
        <taxon>Bacteria</taxon>
        <taxon>Bacillati</taxon>
        <taxon>Actinomycetota</taxon>
        <taxon>Actinomycetes</taxon>
        <taxon>Pseudonocardiales</taxon>
        <taxon>Pseudonocardiaceae</taxon>
        <taxon>Actinokineospora</taxon>
    </lineage>
</organism>
<dbReference type="OrthoDB" id="415622at2"/>
<evidence type="ECO:0000313" key="2">
    <source>
        <dbReference type="Proteomes" id="UP000239203"/>
    </source>
</evidence>
<dbReference type="Proteomes" id="UP000239203">
    <property type="component" value="Unassembled WGS sequence"/>
</dbReference>
<comment type="caution">
    <text evidence="1">The sequence shown here is derived from an EMBL/GenBank/DDBJ whole genome shotgun (WGS) entry which is preliminary data.</text>
</comment>
<gene>
    <name evidence="1" type="ORF">CLV40_101500</name>
</gene>